<dbReference type="Gene3D" id="3.30.1490.480">
    <property type="entry name" value="Endolytic murein transglycosylase"/>
    <property type="match status" value="1"/>
</dbReference>
<feature type="transmembrane region" description="Helical" evidence="7">
    <location>
        <begin position="16"/>
        <end position="38"/>
    </location>
</feature>
<evidence type="ECO:0000256" key="3">
    <source>
        <dbReference type="ARBA" id="ARBA00022989"/>
    </source>
</evidence>
<evidence type="ECO:0000313" key="8">
    <source>
        <dbReference type="EMBL" id="PIU33343.1"/>
    </source>
</evidence>
<comment type="caution">
    <text evidence="8">The sequence shown here is derived from an EMBL/GenBank/DDBJ whole genome shotgun (WGS) entry which is preliminary data.</text>
</comment>
<keyword evidence="4 7" id="KW-0472">Membrane</keyword>
<dbReference type="GO" id="GO:0008932">
    <property type="term" value="F:lytic endotransglycosylase activity"/>
    <property type="evidence" value="ECO:0007669"/>
    <property type="project" value="UniProtKB-UniRule"/>
</dbReference>
<dbReference type="AlphaFoldDB" id="A0A2M6YQF6"/>
<keyword evidence="6 7" id="KW-0961">Cell wall biogenesis/degradation</keyword>
<dbReference type="PANTHER" id="PTHR30518:SF2">
    <property type="entry name" value="ENDOLYTIC MUREIN TRANSGLYCOSYLASE"/>
    <property type="match status" value="1"/>
</dbReference>
<feature type="site" description="Important for catalytic activity" evidence="7">
    <location>
        <position position="218"/>
    </location>
</feature>
<evidence type="ECO:0000256" key="7">
    <source>
        <dbReference type="HAMAP-Rule" id="MF_02065"/>
    </source>
</evidence>
<protein>
    <recommendedName>
        <fullName evidence="7">Endolytic murein transglycosylase</fullName>
        <ecNumber evidence="7">4.2.2.29</ecNumber>
    </recommendedName>
    <alternativeName>
        <fullName evidence="7">Peptidoglycan lytic transglycosylase</fullName>
    </alternativeName>
    <alternativeName>
        <fullName evidence="7">Peptidoglycan polymerization terminase</fullName>
    </alternativeName>
</protein>
<keyword evidence="1 7" id="KW-1003">Cell membrane</keyword>
<proteinExistence type="inferred from homology"/>
<dbReference type="GO" id="GO:0005886">
    <property type="term" value="C:plasma membrane"/>
    <property type="evidence" value="ECO:0007669"/>
    <property type="project" value="UniProtKB-SubCell"/>
</dbReference>
<dbReference type="PANTHER" id="PTHR30518">
    <property type="entry name" value="ENDOLYTIC MUREIN TRANSGLYCOSYLASE"/>
    <property type="match status" value="1"/>
</dbReference>
<evidence type="ECO:0000256" key="1">
    <source>
        <dbReference type="ARBA" id="ARBA00022475"/>
    </source>
</evidence>
<evidence type="ECO:0000256" key="2">
    <source>
        <dbReference type="ARBA" id="ARBA00022692"/>
    </source>
</evidence>
<dbReference type="InterPro" id="IPR003770">
    <property type="entry name" value="MLTG-like"/>
</dbReference>
<keyword evidence="3 7" id="KW-1133">Transmembrane helix</keyword>
<reference evidence="9" key="1">
    <citation type="submission" date="2017-09" db="EMBL/GenBank/DDBJ databases">
        <title>Depth-based differentiation of microbial function through sediment-hosted aquifers and enrichment of novel symbionts in the deep terrestrial subsurface.</title>
        <authorList>
            <person name="Probst A.J."/>
            <person name="Ladd B."/>
            <person name="Jarett J.K."/>
            <person name="Geller-Mcgrath D.E."/>
            <person name="Sieber C.M.K."/>
            <person name="Emerson J.B."/>
            <person name="Anantharaman K."/>
            <person name="Thomas B.C."/>
            <person name="Malmstrom R."/>
            <person name="Stieglmeier M."/>
            <person name="Klingl A."/>
            <person name="Woyke T."/>
            <person name="Ryan C.M."/>
            <person name="Banfield J.F."/>
        </authorList>
    </citation>
    <scope>NUCLEOTIDE SEQUENCE [LARGE SCALE GENOMIC DNA]</scope>
</reference>
<evidence type="ECO:0000256" key="6">
    <source>
        <dbReference type="ARBA" id="ARBA00023316"/>
    </source>
</evidence>
<keyword evidence="5 7" id="KW-0456">Lyase</keyword>
<dbReference type="HAMAP" id="MF_02065">
    <property type="entry name" value="MltG"/>
    <property type="match status" value="1"/>
</dbReference>
<comment type="similarity">
    <text evidence="7">Belongs to the transglycosylase MltG family.</text>
</comment>
<comment type="function">
    <text evidence="7">Functions as a peptidoglycan terminase that cleaves nascent peptidoglycan strands endolytically to terminate their elongation.</text>
</comment>
<dbReference type="GO" id="GO:0071555">
    <property type="term" value="P:cell wall organization"/>
    <property type="evidence" value="ECO:0007669"/>
    <property type="project" value="UniProtKB-KW"/>
</dbReference>
<name>A0A2M6YQF6_9BACT</name>
<comment type="subcellular location">
    <subcellularLocation>
        <location evidence="7">Cell membrane</location>
        <topology evidence="7">Single-pass membrane protein</topology>
    </subcellularLocation>
</comment>
<organism evidence="8 9">
    <name type="scientific">Candidatus Shapirobacteria bacterium CG07_land_8_20_14_0_80_39_12</name>
    <dbReference type="NCBI Taxonomy" id="1974480"/>
    <lineage>
        <taxon>Bacteria</taxon>
        <taxon>Candidatus Shapironibacteriota</taxon>
    </lineage>
</organism>
<sequence length="343" mass="39056">MTRRPKNIEGPFLKKFNLISIPILLVAVLATFFLWWRWANQSVINHQPSAASSTFVIKKGESLSSVAFRLQKEGLIKSGAAFKILVVFEKLESQIQAGSFLLKPSLTPKEIAVFLTRGTTDIWLTFPEGWRKEEFARRLTSNLENFDQEGFLDLAKNHEGELFPDTYLIAKDASASAVFHLLQDNFQKKFDEDLTQIASQAGLSQKEVLILSSLVEREAKHDQDRAMVAGIFLKRLKADWLLQVDATMQYALANLRCSQTEDDCDWWLTPTATDKKIDSPYNTYKYKGLPPTPICNPGLASIEATVYPQNSDYWFYLSDASGKMYYAKTVEEHNKNISQYLTR</sequence>
<dbReference type="Pfam" id="PF02618">
    <property type="entry name" value="YceG"/>
    <property type="match status" value="1"/>
</dbReference>
<dbReference type="NCBIfam" id="TIGR00247">
    <property type="entry name" value="endolytic transglycosylase MltG"/>
    <property type="match status" value="1"/>
</dbReference>
<dbReference type="CDD" id="cd08010">
    <property type="entry name" value="MltG_like"/>
    <property type="match status" value="1"/>
</dbReference>
<keyword evidence="2 7" id="KW-0812">Transmembrane</keyword>
<evidence type="ECO:0000256" key="4">
    <source>
        <dbReference type="ARBA" id="ARBA00023136"/>
    </source>
</evidence>
<evidence type="ECO:0000313" key="9">
    <source>
        <dbReference type="Proteomes" id="UP000229559"/>
    </source>
</evidence>
<dbReference type="EMBL" id="PEXA01000016">
    <property type="protein sequence ID" value="PIU33343.1"/>
    <property type="molecule type" value="Genomic_DNA"/>
</dbReference>
<evidence type="ECO:0000256" key="5">
    <source>
        <dbReference type="ARBA" id="ARBA00023239"/>
    </source>
</evidence>
<accession>A0A2M6YQF6</accession>
<gene>
    <name evidence="7" type="primary">mltG</name>
    <name evidence="8" type="ORF">COT04_00515</name>
</gene>
<dbReference type="Proteomes" id="UP000229559">
    <property type="component" value="Unassembled WGS sequence"/>
</dbReference>
<dbReference type="EC" id="4.2.2.29" evidence="7"/>
<comment type="catalytic activity">
    <reaction evidence="7">
        <text>a peptidoglycan chain = a peptidoglycan chain with N-acetyl-1,6-anhydromuramyl-[peptide] at the reducing end + a peptidoglycan chain with N-acetylglucosamine at the non-reducing end.</text>
        <dbReference type="EC" id="4.2.2.29"/>
    </reaction>
</comment>
<dbReference type="GO" id="GO:0009252">
    <property type="term" value="P:peptidoglycan biosynthetic process"/>
    <property type="evidence" value="ECO:0007669"/>
    <property type="project" value="UniProtKB-UniRule"/>
</dbReference>